<dbReference type="Gene3D" id="2.60.40.2030">
    <property type="match status" value="1"/>
</dbReference>
<gene>
    <name evidence="1" type="ORF">OO013_17915</name>
</gene>
<sequence>MKTINNIFKITLGLFLIIGITSCEDEAVNFDLNEKVGFTGKSYAIEEGQSQSIEVYVNSQSEANGNVSVEIIPLQDDLEYGVDYITIPAAVNNVVSFNYNSDNNSFEFVSLDNDYVQPASSILFKLISENNDFSIGQAGVQSTQIFISDNDIPVLNRFYDFNDQTNKYGIPAEFTEEIIDGFKTDRGWGLREYGVDGSWAVNASGYGGDAGTENAWLINDAMTLSGQTTATISFDIFSNYSGPGRIKVLYSTDYTSGSPLDANWTELTDYDTQAPAAGSRTWTTINLDVQELNADKFVIAFQFIEATSSSSSSWVIDNLSINIE</sequence>
<dbReference type="Gene3D" id="2.60.120.200">
    <property type="match status" value="1"/>
</dbReference>
<reference evidence="1 2" key="1">
    <citation type="submission" date="2022-11" db="EMBL/GenBank/DDBJ databases">
        <title>The characterization of three novel Bacteroidetes species and genomic analysis of their roles in tidal elemental geochemical cycles.</title>
        <authorList>
            <person name="Ma K."/>
        </authorList>
    </citation>
    <scope>NUCLEOTIDE SEQUENCE [LARGE SCALE GENOMIC DNA]</scope>
    <source>
        <strain evidence="1 2">M17</strain>
    </source>
</reference>
<accession>A0ABT3RWP7</accession>
<keyword evidence="2" id="KW-1185">Reference proteome</keyword>
<dbReference type="NCBIfam" id="NF038128">
    <property type="entry name" value="choice_anch_J"/>
    <property type="match status" value="1"/>
</dbReference>
<dbReference type="RefSeq" id="WP_266058362.1">
    <property type="nucleotide sequence ID" value="NZ_JAPFQN010000011.1"/>
</dbReference>
<name>A0ABT3RWP7_9BACT</name>
<dbReference type="SUPFAM" id="SSF141072">
    <property type="entry name" value="CalX-like"/>
    <property type="match status" value="1"/>
</dbReference>
<dbReference type="EMBL" id="JAPFQN010000011">
    <property type="protein sequence ID" value="MCX2745764.1"/>
    <property type="molecule type" value="Genomic_DNA"/>
</dbReference>
<comment type="caution">
    <text evidence="1">The sequence shown here is derived from an EMBL/GenBank/DDBJ whole genome shotgun (WGS) entry which is preliminary data.</text>
</comment>
<dbReference type="PROSITE" id="PS51257">
    <property type="entry name" value="PROKAR_LIPOPROTEIN"/>
    <property type="match status" value="1"/>
</dbReference>
<organism evidence="1 2">
    <name type="scientific">Mangrovivirga halotolerans</name>
    <dbReference type="NCBI Taxonomy" id="2993936"/>
    <lineage>
        <taxon>Bacteria</taxon>
        <taxon>Pseudomonadati</taxon>
        <taxon>Bacteroidota</taxon>
        <taxon>Cytophagia</taxon>
        <taxon>Cytophagales</taxon>
        <taxon>Mangrovivirgaceae</taxon>
        <taxon>Mangrovivirga</taxon>
    </lineage>
</organism>
<proteinExistence type="predicted"/>
<dbReference type="Proteomes" id="UP001209885">
    <property type="component" value="Unassembled WGS sequence"/>
</dbReference>
<evidence type="ECO:0000313" key="2">
    <source>
        <dbReference type="Proteomes" id="UP001209885"/>
    </source>
</evidence>
<protein>
    <submittedName>
        <fullName evidence="1">Choice-of-anchor J domain-containing protein</fullName>
    </submittedName>
</protein>
<dbReference type="InterPro" id="IPR038081">
    <property type="entry name" value="CalX-like_sf"/>
</dbReference>
<evidence type="ECO:0000313" key="1">
    <source>
        <dbReference type="EMBL" id="MCX2745764.1"/>
    </source>
</evidence>